<proteinExistence type="predicted"/>
<sequence length="100" mass="11123">MTVDLRAINAVTAPMAWPIPHLEVVMENLEGSKCYFSLDCFRFYRQLPLDEGSRDYFTVVTPSGLFTATRVIMGSTYAVAYAQQVAEKVMKPVLGNGVQV</sequence>
<dbReference type="Gene3D" id="3.10.10.10">
    <property type="entry name" value="HIV Type 1 Reverse Transcriptase, subunit A, domain 1"/>
    <property type="match status" value="1"/>
</dbReference>
<accession>F0WLL8</accession>
<dbReference type="EMBL" id="FR824192">
    <property type="protein sequence ID" value="CCA22184.1"/>
    <property type="molecule type" value="Genomic_DNA"/>
</dbReference>
<dbReference type="InterPro" id="IPR043128">
    <property type="entry name" value="Rev_trsase/Diguanyl_cyclase"/>
</dbReference>
<dbReference type="CDD" id="cd01647">
    <property type="entry name" value="RT_LTR"/>
    <property type="match status" value="1"/>
</dbReference>
<protein>
    <submittedName>
        <fullName evidence="2">AlNc14C147G7407 protein</fullName>
    </submittedName>
</protein>
<gene>
    <name evidence="2" type="primary">AlNc14C147G7407</name>
    <name evidence="2" type="ORF">ALNC14_083270</name>
</gene>
<dbReference type="PANTHER" id="PTHR33064:SF37">
    <property type="entry name" value="RIBONUCLEASE H"/>
    <property type="match status" value="1"/>
</dbReference>
<evidence type="ECO:0000313" key="2">
    <source>
        <dbReference type="EMBL" id="CCA22184.1"/>
    </source>
</evidence>
<name>F0WLL8_9STRA</name>
<dbReference type="Pfam" id="PF00078">
    <property type="entry name" value="RVT_1"/>
    <property type="match status" value="1"/>
</dbReference>
<dbReference type="AlphaFoldDB" id="F0WLL8"/>
<dbReference type="HOGENOM" id="CLU_2311404_0_0_1"/>
<dbReference type="Gene3D" id="3.30.70.270">
    <property type="match status" value="1"/>
</dbReference>
<reference evidence="2" key="2">
    <citation type="submission" date="2011-02" db="EMBL/GenBank/DDBJ databases">
        <authorList>
            <person name="MacLean D."/>
        </authorList>
    </citation>
    <scope>NUCLEOTIDE SEQUENCE</scope>
</reference>
<feature type="domain" description="Reverse transcriptase" evidence="1">
    <location>
        <begin position="1"/>
        <end position="95"/>
    </location>
</feature>
<dbReference type="PANTHER" id="PTHR33064">
    <property type="entry name" value="POL PROTEIN"/>
    <property type="match status" value="1"/>
</dbReference>
<dbReference type="InterPro" id="IPR051320">
    <property type="entry name" value="Viral_Replic_Matur_Polypro"/>
</dbReference>
<reference evidence="2" key="1">
    <citation type="journal article" date="2011" name="PLoS Biol.">
        <title>Gene gain and loss during evolution of obligate parasitism in the white rust pathogen of Arabidopsis thaliana.</title>
        <authorList>
            <person name="Kemen E."/>
            <person name="Gardiner A."/>
            <person name="Schultz-Larsen T."/>
            <person name="Kemen A.C."/>
            <person name="Balmuth A.L."/>
            <person name="Robert-Seilaniantz A."/>
            <person name="Bailey K."/>
            <person name="Holub E."/>
            <person name="Studholme D.J."/>
            <person name="Maclean D."/>
            <person name="Jones J.D."/>
        </authorList>
    </citation>
    <scope>NUCLEOTIDE SEQUENCE</scope>
</reference>
<dbReference type="SUPFAM" id="SSF56672">
    <property type="entry name" value="DNA/RNA polymerases"/>
    <property type="match status" value="1"/>
</dbReference>
<dbReference type="InterPro" id="IPR043502">
    <property type="entry name" value="DNA/RNA_pol_sf"/>
</dbReference>
<dbReference type="InterPro" id="IPR000477">
    <property type="entry name" value="RT_dom"/>
</dbReference>
<evidence type="ECO:0000259" key="1">
    <source>
        <dbReference type="Pfam" id="PF00078"/>
    </source>
</evidence>
<organism evidence="2">
    <name type="scientific">Albugo laibachii Nc14</name>
    <dbReference type="NCBI Taxonomy" id="890382"/>
    <lineage>
        <taxon>Eukaryota</taxon>
        <taxon>Sar</taxon>
        <taxon>Stramenopiles</taxon>
        <taxon>Oomycota</taxon>
        <taxon>Peronosporomycetes</taxon>
        <taxon>Albuginales</taxon>
        <taxon>Albuginaceae</taxon>
        <taxon>Albugo</taxon>
    </lineage>
</organism>